<comment type="caution">
    <text evidence="4">The sequence shown here is derived from an EMBL/GenBank/DDBJ whole genome shotgun (WGS) entry which is preliminary data.</text>
</comment>
<evidence type="ECO:0000259" key="3">
    <source>
        <dbReference type="PROSITE" id="PS50914"/>
    </source>
</evidence>
<feature type="transmembrane region" description="Helical" evidence="2">
    <location>
        <begin position="20"/>
        <end position="44"/>
    </location>
</feature>
<dbReference type="Pfam" id="PF04972">
    <property type="entry name" value="BON"/>
    <property type="match status" value="2"/>
</dbReference>
<evidence type="ECO:0000256" key="1">
    <source>
        <dbReference type="SAM" id="MobiDB-lite"/>
    </source>
</evidence>
<dbReference type="PANTHER" id="PTHR34606:SF4">
    <property type="entry name" value="OUTER MEMBRANE LIPOPROTEIN DOLP"/>
    <property type="match status" value="1"/>
</dbReference>
<protein>
    <submittedName>
        <fullName evidence="4">BON domain-containing protein</fullName>
    </submittedName>
</protein>
<reference evidence="4" key="1">
    <citation type="submission" date="2022-05" db="EMBL/GenBank/DDBJ databases">
        <title>Schlegelella sp. nov., isolated from mangrove soil.</title>
        <authorList>
            <person name="Liu Y."/>
            <person name="Ge X."/>
            <person name="Liu W."/>
        </authorList>
    </citation>
    <scope>NUCLEOTIDE SEQUENCE</scope>
    <source>
        <strain evidence="4">S2-27</strain>
    </source>
</reference>
<sequence>MTLQYRTSLLARNAARPVAAALAAVMFAASFAGCAPLIVGGAMVGGVMMALDRRTSGTQVEDQSIELKALNRIKDTIGDRGHVSATSFNRMVLLTGEVPSEQDKQAIELAVSRIENVKSIVNEVAVMNKSSLGSRSNDVILAGKIKATFVDARDIQANAFKVVTERGIVYLMGIVTEREANRGSDLARSVSGVQKVVRVFEIVTEEELARLQPKQQPASGSTAPAPAPQ</sequence>
<keyword evidence="2" id="KW-0472">Membrane</keyword>
<organism evidence="4 5">
    <name type="scientific">Caldimonas mangrovi</name>
    <dbReference type="NCBI Taxonomy" id="2944811"/>
    <lineage>
        <taxon>Bacteria</taxon>
        <taxon>Pseudomonadati</taxon>
        <taxon>Pseudomonadota</taxon>
        <taxon>Betaproteobacteria</taxon>
        <taxon>Burkholderiales</taxon>
        <taxon>Sphaerotilaceae</taxon>
        <taxon>Caldimonas</taxon>
    </lineage>
</organism>
<dbReference type="EMBL" id="JAMKFE010000014">
    <property type="protein sequence ID" value="MCM5681761.1"/>
    <property type="molecule type" value="Genomic_DNA"/>
</dbReference>
<feature type="domain" description="BON" evidence="3">
    <location>
        <begin position="61"/>
        <end position="128"/>
    </location>
</feature>
<dbReference type="InterPro" id="IPR007055">
    <property type="entry name" value="BON_dom"/>
</dbReference>
<evidence type="ECO:0000256" key="2">
    <source>
        <dbReference type="SAM" id="Phobius"/>
    </source>
</evidence>
<keyword evidence="2" id="KW-1133">Transmembrane helix</keyword>
<dbReference type="PANTHER" id="PTHR34606">
    <property type="entry name" value="BON DOMAIN-CONTAINING PROTEIN"/>
    <property type="match status" value="1"/>
</dbReference>
<feature type="domain" description="BON" evidence="3">
    <location>
        <begin position="137"/>
        <end position="204"/>
    </location>
</feature>
<accession>A0ABT0YSQ8</accession>
<dbReference type="Gene3D" id="3.30.1340.30">
    <property type="match status" value="1"/>
</dbReference>
<feature type="region of interest" description="Disordered" evidence="1">
    <location>
        <begin position="210"/>
        <end position="229"/>
    </location>
</feature>
<dbReference type="RefSeq" id="WP_251780244.1">
    <property type="nucleotide sequence ID" value="NZ_JAMKFE010000014.1"/>
</dbReference>
<name>A0ABT0YSQ8_9BURK</name>
<feature type="compositionally biased region" description="Low complexity" evidence="1">
    <location>
        <begin position="215"/>
        <end position="229"/>
    </location>
</feature>
<dbReference type="InterPro" id="IPR051686">
    <property type="entry name" value="Lipoprotein_DolP"/>
</dbReference>
<dbReference type="PROSITE" id="PS50914">
    <property type="entry name" value="BON"/>
    <property type="match status" value="2"/>
</dbReference>
<evidence type="ECO:0000313" key="4">
    <source>
        <dbReference type="EMBL" id="MCM5681761.1"/>
    </source>
</evidence>
<dbReference type="PROSITE" id="PS51257">
    <property type="entry name" value="PROKAR_LIPOPROTEIN"/>
    <property type="match status" value="1"/>
</dbReference>
<gene>
    <name evidence="4" type="ORF">M8A51_19715</name>
</gene>
<keyword evidence="2" id="KW-0812">Transmembrane</keyword>
<dbReference type="Proteomes" id="UP001165541">
    <property type="component" value="Unassembled WGS sequence"/>
</dbReference>
<evidence type="ECO:0000313" key="5">
    <source>
        <dbReference type="Proteomes" id="UP001165541"/>
    </source>
</evidence>
<proteinExistence type="predicted"/>
<keyword evidence="5" id="KW-1185">Reference proteome</keyword>